<evidence type="ECO:0000259" key="3">
    <source>
        <dbReference type="SMART" id="SM00822"/>
    </source>
</evidence>
<dbReference type="PANTHER" id="PTHR42760">
    <property type="entry name" value="SHORT-CHAIN DEHYDROGENASES/REDUCTASES FAMILY MEMBER"/>
    <property type="match status" value="1"/>
</dbReference>
<reference evidence="4 5" key="1">
    <citation type="submission" date="2018-03" db="EMBL/GenBank/DDBJ databases">
        <title>Genomic Encyclopedia of Archaeal and Bacterial Type Strains, Phase II (KMG-II): from individual species to whole genera.</title>
        <authorList>
            <person name="Goeker M."/>
        </authorList>
    </citation>
    <scope>NUCLEOTIDE SEQUENCE [LARGE SCALE GENOMIC DNA]</scope>
    <source>
        <strain evidence="4 5">DSM 45211</strain>
    </source>
</reference>
<dbReference type="FunFam" id="3.40.50.720:FF:000084">
    <property type="entry name" value="Short-chain dehydrogenase reductase"/>
    <property type="match status" value="1"/>
</dbReference>
<accession>A0A2P8E9M7</accession>
<evidence type="ECO:0000256" key="2">
    <source>
        <dbReference type="ARBA" id="ARBA00023002"/>
    </source>
</evidence>
<dbReference type="PANTHER" id="PTHR42760:SF133">
    <property type="entry name" value="3-OXOACYL-[ACYL-CARRIER-PROTEIN] REDUCTASE"/>
    <property type="match status" value="1"/>
</dbReference>
<dbReference type="PRINTS" id="PR00080">
    <property type="entry name" value="SDRFAMILY"/>
</dbReference>
<proteinExistence type="inferred from homology"/>
<dbReference type="GO" id="GO:0016616">
    <property type="term" value="F:oxidoreductase activity, acting on the CH-OH group of donors, NAD or NADP as acceptor"/>
    <property type="evidence" value="ECO:0007669"/>
    <property type="project" value="UniProtKB-ARBA"/>
</dbReference>
<dbReference type="PRINTS" id="PR00081">
    <property type="entry name" value="GDHRDH"/>
</dbReference>
<dbReference type="GO" id="GO:0006633">
    <property type="term" value="P:fatty acid biosynthetic process"/>
    <property type="evidence" value="ECO:0007669"/>
    <property type="project" value="TreeGrafter"/>
</dbReference>
<dbReference type="AlphaFoldDB" id="A0A2P8E9M7"/>
<keyword evidence="2" id="KW-0560">Oxidoreductase</keyword>
<dbReference type="RefSeq" id="WP_205740713.1">
    <property type="nucleotide sequence ID" value="NZ_ML142903.1"/>
</dbReference>
<comment type="caution">
    <text evidence="4">The sequence shown here is derived from an EMBL/GenBank/DDBJ whole genome shotgun (WGS) entry which is preliminary data.</text>
</comment>
<organism evidence="4 5">
    <name type="scientific">Haloactinopolyspora alba</name>
    <dbReference type="NCBI Taxonomy" id="648780"/>
    <lineage>
        <taxon>Bacteria</taxon>
        <taxon>Bacillati</taxon>
        <taxon>Actinomycetota</taxon>
        <taxon>Actinomycetes</taxon>
        <taxon>Jiangellales</taxon>
        <taxon>Jiangellaceae</taxon>
        <taxon>Haloactinopolyspora</taxon>
    </lineage>
</organism>
<dbReference type="Pfam" id="PF13561">
    <property type="entry name" value="adh_short_C2"/>
    <property type="match status" value="1"/>
</dbReference>
<dbReference type="Proteomes" id="UP000243528">
    <property type="component" value="Unassembled WGS sequence"/>
</dbReference>
<dbReference type="SUPFAM" id="SSF51735">
    <property type="entry name" value="NAD(P)-binding Rossmann-fold domains"/>
    <property type="match status" value="1"/>
</dbReference>
<dbReference type="Gene3D" id="3.40.50.720">
    <property type="entry name" value="NAD(P)-binding Rossmann-like Domain"/>
    <property type="match status" value="1"/>
</dbReference>
<dbReference type="EMBL" id="PYGE01000003">
    <property type="protein sequence ID" value="PSL06127.1"/>
    <property type="molecule type" value="Genomic_DNA"/>
</dbReference>
<evidence type="ECO:0000313" key="5">
    <source>
        <dbReference type="Proteomes" id="UP000243528"/>
    </source>
</evidence>
<keyword evidence="5" id="KW-1185">Reference proteome</keyword>
<protein>
    <submittedName>
        <fullName evidence="4">3-oxoacyl-[acyl-carrier protein] reductase</fullName>
    </submittedName>
</protein>
<dbReference type="GO" id="GO:0048038">
    <property type="term" value="F:quinone binding"/>
    <property type="evidence" value="ECO:0007669"/>
    <property type="project" value="TreeGrafter"/>
</dbReference>
<name>A0A2P8E9M7_9ACTN</name>
<dbReference type="InterPro" id="IPR057326">
    <property type="entry name" value="KR_dom"/>
</dbReference>
<dbReference type="PROSITE" id="PS00061">
    <property type="entry name" value="ADH_SHORT"/>
    <property type="match status" value="1"/>
</dbReference>
<dbReference type="InterPro" id="IPR002347">
    <property type="entry name" value="SDR_fam"/>
</dbReference>
<comment type="similarity">
    <text evidence="1">Belongs to the short-chain dehydrogenases/reductases (SDR) family.</text>
</comment>
<dbReference type="SMART" id="SM00822">
    <property type="entry name" value="PKS_KR"/>
    <property type="match status" value="1"/>
</dbReference>
<evidence type="ECO:0000256" key="1">
    <source>
        <dbReference type="ARBA" id="ARBA00006484"/>
    </source>
</evidence>
<gene>
    <name evidence="4" type="ORF">CLV30_103282</name>
</gene>
<dbReference type="InterPro" id="IPR020904">
    <property type="entry name" value="Sc_DH/Rdtase_CS"/>
</dbReference>
<feature type="domain" description="Ketoreductase" evidence="3">
    <location>
        <begin position="12"/>
        <end position="183"/>
    </location>
</feature>
<dbReference type="InterPro" id="IPR036291">
    <property type="entry name" value="NAD(P)-bd_dom_sf"/>
</dbReference>
<sequence>MSGDVDASLAGRVVVVTGASGGIGRAITDLVSRDGAAVVMGCSGDDAWPEQLPDGAGTSTAVHRVDVRDPEQVDELMAFAGERFGGIDALVNSAGVMEQVDFEDLDPALWNEIITVNLTGAYLCVRAALPWLRRSAAPVVVNVASQLGYAGAARAVAYSASKAGLLGLTRALAHELGPGIRVNAVAPGPIRTPMTDPHATPEWVEQKTSRQVMKRFGEPHEVASAVRFLIGDESSYFTGQTLSPNGGGVMP</sequence>
<evidence type="ECO:0000313" key="4">
    <source>
        <dbReference type="EMBL" id="PSL06127.1"/>
    </source>
</evidence>